<reference evidence="19" key="2">
    <citation type="journal article" date="2020" name="mSystems">
        <title>Genome- and Community-Level Interaction Insights into Carbon Utilization and Element Cycling Functions of Hydrothermarchaeota in Hydrothermal Sediment.</title>
        <authorList>
            <person name="Zhou Z."/>
            <person name="Liu Y."/>
            <person name="Xu W."/>
            <person name="Pan J."/>
            <person name="Luo Z.H."/>
            <person name="Li M."/>
        </authorList>
    </citation>
    <scope>NUCLEOTIDE SEQUENCE [LARGE SCALE GENOMIC DNA]</scope>
    <source>
        <strain evidence="19">SpSt-299</strain>
    </source>
</reference>
<evidence type="ECO:0000256" key="11">
    <source>
        <dbReference type="ARBA" id="ARBA00022759"/>
    </source>
</evidence>
<dbReference type="AlphaFoldDB" id="A0A062XPB8"/>
<keyword evidence="9 14" id="KW-0540">Nuclease</keyword>
<evidence type="ECO:0000313" key="21">
    <source>
        <dbReference type="Proteomes" id="UP000027284"/>
    </source>
</evidence>
<protein>
    <recommendedName>
        <fullName evidence="7 14">Ribonuclease HII</fullName>
        <shortName evidence="14">RNase HII</shortName>
        <ecNumber evidence="6 14">3.1.26.4</ecNumber>
    </recommendedName>
</protein>
<evidence type="ECO:0000256" key="4">
    <source>
        <dbReference type="ARBA" id="ARBA00004496"/>
    </source>
</evidence>
<dbReference type="EMBL" id="DSMR01000280">
    <property type="protein sequence ID" value="HET47288.1"/>
    <property type="molecule type" value="Genomic_DNA"/>
</dbReference>
<comment type="catalytic activity">
    <reaction evidence="1 14 15 16">
        <text>Endonucleolytic cleavage to 5'-phosphomonoester.</text>
        <dbReference type="EC" id="3.1.26.4"/>
    </reaction>
</comment>
<feature type="binding site" evidence="14 15">
    <location>
        <position position="6"/>
    </location>
    <ligand>
        <name>a divalent metal cation</name>
        <dbReference type="ChEBI" id="CHEBI:60240"/>
    </ligand>
</feature>
<evidence type="ECO:0000256" key="15">
    <source>
        <dbReference type="PROSITE-ProRule" id="PRU01319"/>
    </source>
</evidence>
<keyword evidence="17" id="KW-0812">Transmembrane</keyword>
<dbReference type="InterPro" id="IPR036397">
    <property type="entry name" value="RNaseH_sf"/>
</dbReference>
<keyword evidence="11 14" id="KW-0255">Endonuclease</keyword>
<feature type="binding site" evidence="14 15">
    <location>
        <position position="98"/>
    </location>
    <ligand>
        <name>a divalent metal cation</name>
        <dbReference type="ChEBI" id="CHEBI:60240"/>
    </ligand>
</feature>
<evidence type="ECO:0000256" key="13">
    <source>
        <dbReference type="ARBA" id="ARBA00023211"/>
    </source>
</evidence>
<dbReference type="GO" id="GO:0005737">
    <property type="term" value="C:cytoplasm"/>
    <property type="evidence" value="ECO:0007669"/>
    <property type="project" value="UniProtKB-SubCell"/>
</dbReference>
<comment type="cofactor">
    <cofactor evidence="2">
        <name>Mg(2+)</name>
        <dbReference type="ChEBI" id="CHEBI:18420"/>
    </cofactor>
</comment>
<dbReference type="GO" id="GO:0006298">
    <property type="term" value="P:mismatch repair"/>
    <property type="evidence" value="ECO:0007669"/>
    <property type="project" value="TreeGrafter"/>
</dbReference>
<dbReference type="GO" id="GO:0032299">
    <property type="term" value="C:ribonuclease H2 complex"/>
    <property type="evidence" value="ECO:0007669"/>
    <property type="project" value="TreeGrafter"/>
</dbReference>
<comment type="similarity">
    <text evidence="5 14 16">Belongs to the RNase HII family.</text>
</comment>
<evidence type="ECO:0000256" key="14">
    <source>
        <dbReference type="HAMAP-Rule" id="MF_00052"/>
    </source>
</evidence>
<dbReference type="InterPro" id="IPR012337">
    <property type="entry name" value="RNaseH-like_sf"/>
</dbReference>
<keyword evidence="10 14" id="KW-0479">Metal-binding</keyword>
<keyword evidence="17" id="KW-0472">Membrane</keyword>
<evidence type="ECO:0000313" key="19">
    <source>
        <dbReference type="EMBL" id="HET47288.1"/>
    </source>
</evidence>
<evidence type="ECO:0000256" key="3">
    <source>
        <dbReference type="ARBA" id="ARBA00004065"/>
    </source>
</evidence>
<evidence type="ECO:0000259" key="18">
    <source>
        <dbReference type="PROSITE" id="PS51975"/>
    </source>
</evidence>
<evidence type="ECO:0000256" key="2">
    <source>
        <dbReference type="ARBA" id="ARBA00001946"/>
    </source>
</evidence>
<name>A0A062XPB8_9BACT</name>
<dbReference type="InterPro" id="IPR001352">
    <property type="entry name" value="RNase_HII/HIII"/>
</dbReference>
<evidence type="ECO:0000256" key="5">
    <source>
        <dbReference type="ARBA" id="ARBA00007383"/>
    </source>
</evidence>
<dbReference type="GO" id="GO:0004523">
    <property type="term" value="F:RNA-DNA hybrid ribonuclease activity"/>
    <property type="evidence" value="ECO:0007669"/>
    <property type="project" value="UniProtKB-UniRule"/>
</dbReference>
<keyword evidence="21" id="KW-1185">Reference proteome</keyword>
<dbReference type="Pfam" id="PF01351">
    <property type="entry name" value="RNase_HII"/>
    <property type="match status" value="1"/>
</dbReference>
<feature type="transmembrane region" description="Helical" evidence="17">
    <location>
        <begin position="12"/>
        <end position="33"/>
    </location>
</feature>
<dbReference type="EMBL" id="JMFG01000008">
    <property type="protein sequence ID" value="KDA54412.1"/>
    <property type="molecule type" value="Genomic_DNA"/>
</dbReference>
<dbReference type="Proteomes" id="UP000027284">
    <property type="component" value="Unassembled WGS sequence"/>
</dbReference>
<dbReference type="STRING" id="1312852.EG19_11905"/>
<organism evidence="20 21">
    <name type="scientific">Thermoanaerobaculum aquaticum</name>
    <dbReference type="NCBI Taxonomy" id="1312852"/>
    <lineage>
        <taxon>Bacteria</taxon>
        <taxon>Pseudomonadati</taxon>
        <taxon>Acidobacteriota</taxon>
        <taxon>Thermoanaerobaculia</taxon>
        <taxon>Thermoanaerobaculales</taxon>
        <taxon>Thermoanaerobaculaceae</taxon>
        <taxon>Thermoanaerobaculum</taxon>
    </lineage>
</organism>
<dbReference type="SUPFAM" id="SSF53098">
    <property type="entry name" value="Ribonuclease H-like"/>
    <property type="match status" value="1"/>
</dbReference>
<comment type="caution">
    <text evidence="20">The sequence shown here is derived from an EMBL/GenBank/DDBJ whole genome shotgun (WGS) entry which is preliminary data.</text>
</comment>
<comment type="cofactor">
    <cofactor evidence="14 15">
        <name>Mn(2+)</name>
        <dbReference type="ChEBI" id="CHEBI:29035"/>
    </cofactor>
    <cofactor evidence="14 15">
        <name>Mg(2+)</name>
        <dbReference type="ChEBI" id="CHEBI:18420"/>
    </cofactor>
    <text evidence="14 15">Manganese or magnesium. Binds 1 divalent metal ion per monomer in the absence of substrate. May bind a second metal ion after substrate binding.</text>
</comment>
<gene>
    <name evidence="14" type="primary">rnhB</name>
    <name evidence="20" type="ORF">EG19_11905</name>
    <name evidence="19" type="ORF">ENQ31_03895</name>
</gene>
<dbReference type="CDD" id="cd07182">
    <property type="entry name" value="RNase_HII_bacteria_HII_like"/>
    <property type="match status" value="1"/>
</dbReference>
<evidence type="ECO:0000256" key="10">
    <source>
        <dbReference type="ARBA" id="ARBA00022723"/>
    </source>
</evidence>
<evidence type="ECO:0000256" key="9">
    <source>
        <dbReference type="ARBA" id="ARBA00022722"/>
    </source>
</evidence>
<evidence type="ECO:0000256" key="16">
    <source>
        <dbReference type="RuleBase" id="RU003515"/>
    </source>
</evidence>
<dbReference type="PANTHER" id="PTHR10954">
    <property type="entry name" value="RIBONUCLEASE H2 SUBUNIT A"/>
    <property type="match status" value="1"/>
</dbReference>
<keyword evidence="8 14" id="KW-0963">Cytoplasm</keyword>
<keyword evidence="13 14" id="KW-0464">Manganese</keyword>
<proteinExistence type="inferred from homology"/>
<comment type="function">
    <text evidence="3 14 16">Endonuclease that specifically degrades the RNA of RNA-DNA hybrids.</text>
</comment>
<comment type="subcellular location">
    <subcellularLocation>
        <location evidence="4 14">Cytoplasm</location>
    </subcellularLocation>
</comment>
<dbReference type="GO" id="GO:0043137">
    <property type="term" value="P:DNA replication, removal of RNA primer"/>
    <property type="evidence" value="ECO:0007669"/>
    <property type="project" value="TreeGrafter"/>
</dbReference>
<sequence length="189" mass="20454">MVAGVDEAGRGALAGPLFVAAVILPFPCAVSGIDDSKKLAPARRRQLAAEIKKAAVAFSIVRREAFEVDRLNVAEATRQAMEEAVLALKPSPHCVVSDAVKLPGLALPVIVEAKADARYLCVAAASILAKVARDEVMEELGRQFPEYGWAENKGYPTPQHLRALGHHGPSPWHRKSYAPVRMVVSKQEW</sequence>
<feature type="domain" description="RNase H type-2" evidence="18">
    <location>
        <begin position="1"/>
        <end position="189"/>
    </location>
</feature>
<keyword evidence="12 14" id="KW-0378">Hydrolase</keyword>
<evidence type="ECO:0000256" key="12">
    <source>
        <dbReference type="ARBA" id="ARBA00022801"/>
    </source>
</evidence>
<evidence type="ECO:0000256" key="17">
    <source>
        <dbReference type="SAM" id="Phobius"/>
    </source>
</evidence>
<dbReference type="InterPro" id="IPR022898">
    <property type="entry name" value="RNase_HII"/>
</dbReference>
<dbReference type="PANTHER" id="PTHR10954:SF18">
    <property type="entry name" value="RIBONUCLEASE HII"/>
    <property type="match status" value="1"/>
</dbReference>
<evidence type="ECO:0000256" key="8">
    <source>
        <dbReference type="ARBA" id="ARBA00022490"/>
    </source>
</evidence>
<dbReference type="InterPro" id="IPR024567">
    <property type="entry name" value="RNase_HII/HIII_dom"/>
</dbReference>
<dbReference type="OrthoDB" id="9803420at2"/>
<dbReference type="GO" id="GO:0003723">
    <property type="term" value="F:RNA binding"/>
    <property type="evidence" value="ECO:0007669"/>
    <property type="project" value="UniProtKB-UniRule"/>
</dbReference>
<keyword evidence="17" id="KW-1133">Transmembrane helix</keyword>
<dbReference type="GO" id="GO:0030145">
    <property type="term" value="F:manganese ion binding"/>
    <property type="evidence" value="ECO:0007669"/>
    <property type="project" value="UniProtKB-UniRule"/>
</dbReference>
<evidence type="ECO:0000256" key="6">
    <source>
        <dbReference type="ARBA" id="ARBA00012180"/>
    </source>
</evidence>
<evidence type="ECO:0000256" key="7">
    <source>
        <dbReference type="ARBA" id="ARBA00019179"/>
    </source>
</evidence>
<evidence type="ECO:0000313" key="20">
    <source>
        <dbReference type="EMBL" id="KDA54412.1"/>
    </source>
</evidence>
<dbReference type="PROSITE" id="PS51975">
    <property type="entry name" value="RNASE_H_2"/>
    <property type="match status" value="1"/>
</dbReference>
<dbReference type="Gene3D" id="3.30.420.10">
    <property type="entry name" value="Ribonuclease H-like superfamily/Ribonuclease H"/>
    <property type="match status" value="1"/>
</dbReference>
<feature type="binding site" evidence="14 15">
    <location>
        <position position="7"/>
    </location>
    <ligand>
        <name>a divalent metal cation</name>
        <dbReference type="ChEBI" id="CHEBI:60240"/>
    </ligand>
</feature>
<evidence type="ECO:0000256" key="1">
    <source>
        <dbReference type="ARBA" id="ARBA00000077"/>
    </source>
</evidence>
<dbReference type="HAMAP" id="MF_00052_B">
    <property type="entry name" value="RNase_HII_B"/>
    <property type="match status" value="1"/>
</dbReference>
<dbReference type="NCBIfam" id="NF000595">
    <property type="entry name" value="PRK00015.1-3"/>
    <property type="match status" value="1"/>
</dbReference>
<dbReference type="EC" id="3.1.26.4" evidence="6 14"/>
<reference evidence="20 21" key="1">
    <citation type="submission" date="2014-04" db="EMBL/GenBank/DDBJ databases">
        <title>The Genome Sequence of Thermoanaerobaculum aquaticum MP-01, The First Cultivated Group 23 Acidobacterium.</title>
        <authorList>
            <person name="Stamps B.W."/>
            <person name="Losey N.A."/>
            <person name="Lawson P.A."/>
            <person name="Stevenson B.S."/>
        </authorList>
    </citation>
    <scope>NUCLEOTIDE SEQUENCE [LARGE SCALE GENOMIC DNA]</scope>
    <source>
        <strain evidence="20 21">MP-01</strain>
    </source>
</reference>
<accession>A0A062XPB8</accession>